<evidence type="ECO:0000256" key="2">
    <source>
        <dbReference type="SAM" id="SignalP"/>
    </source>
</evidence>
<dbReference type="InterPro" id="IPR044552">
    <property type="entry name" value="GLIP1-5/GLL25"/>
</dbReference>
<evidence type="ECO:0008006" key="4">
    <source>
        <dbReference type="Google" id="ProtNLM"/>
    </source>
</evidence>
<name>A0A8S9GSL0_BRACR</name>
<dbReference type="PROSITE" id="PS01098">
    <property type="entry name" value="LIPASE_GDSL_SER"/>
    <property type="match status" value="1"/>
</dbReference>
<dbReference type="InterPro" id="IPR036514">
    <property type="entry name" value="SGNH_hydro_sf"/>
</dbReference>
<reference evidence="3" key="1">
    <citation type="submission" date="2019-12" db="EMBL/GenBank/DDBJ databases">
        <title>Genome sequencing and annotation of Brassica cretica.</title>
        <authorList>
            <person name="Studholme D.J."/>
            <person name="Sarris P.F."/>
        </authorList>
    </citation>
    <scope>NUCLEOTIDE SEQUENCE</scope>
    <source>
        <strain evidence="3">PFS-102/07</strain>
        <tissue evidence="3">Leaf</tissue>
    </source>
</reference>
<comment type="caution">
    <text evidence="3">The sequence shown here is derived from an EMBL/GenBank/DDBJ whole genome shotgun (WGS) entry which is preliminary data.</text>
</comment>
<sequence length="163" mass="17809">MASSKFSSMITILFICTLSLSFGSISCKNDFVTNQAALFVFGDSLFEAGNNNYFDSLPGFRSNYWPYGKTTFQFPTGRVSDGRIMIDFIGRSSVLQHLLTIAGIGFENNGIGLASTGRSRSIGRSVCDLLRNRSISRDVVFLLPSRKRSPVHCDTKLGAVSLG</sequence>
<proteinExistence type="predicted"/>
<dbReference type="PANTHER" id="PTHR45966:SF6">
    <property type="entry name" value="GDSL ESTERASE_LIPASE 4"/>
    <property type="match status" value="1"/>
</dbReference>
<dbReference type="Gene3D" id="3.40.50.1110">
    <property type="entry name" value="SGNH hydrolase"/>
    <property type="match status" value="1"/>
</dbReference>
<dbReference type="GO" id="GO:0006629">
    <property type="term" value="P:lipid metabolic process"/>
    <property type="evidence" value="ECO:0007669"/>
    <property type="project" value="InterPro"/>
</dbReference>
<evidence type="ECO:0000256" key="1">
    <source>
        <dbReference type="ARBA" id="ARBA00022729"/>
    </source>
</evidence>
<accession>A0A8S9GSL0</accession>
<evidence type="ECO:0000313" key="3">
    <source>
        <dbReference type="EMBL" id="KAF2547704.1"/>
    </source>
</evidence>
<gene>
    <name evidence="3" type="ORF">F2Q70_00023454</name>
</gene>
<keyword evidence="1 2" id="KW-0732">Signal</keyword>
<feature type="chain" id="PRO_5035765582" description="GDSL esterase/lipase" evidence="2">
    <location>
        <begin position="28"/>
        <end position="163"/>
    </location>
</feature>
<organism evidence="3">
    <name type="scientific">Brassica cretica</name>
    <name type="common">Mustard</name>
    <dbReference type="NCBI Taxonomy" id="69181"/>
    <lineage>
        <taxon>Eukaryota</taxon>
        <taxon>Viridiplantae</taxon>
        <taxon>Streptophyta</taxon>
        <taxon>Embryophyta</taxon>
        <taxon>Tracheophyta</taxon>
        <taxon>Spermatophyta</taxon>
        <taxon>Magnoliopsida</taxon>
        <taxon>eudicotyledons</taxon>
        <taxon>Gunneridae</taxon>
        <taxon>Pentapetalae</taxon>
        <taxon>rosids</taxon>
        <taxon>malvids</taxon>
        <taxon>Brassicales</taxon>
        <taxon>Brassicaceae</taxon>
        <taxon>Brassiceae</taxon>
        <taxon>Brassica</taxon>
    </lineage>
</organism>
<dbReference type="PROSITE" id="PS51257">
    <property type="entry name" value="PROKAR_LIPOPROTEIN"/>
    <property type="match status" value="1"/>
</dbReference>
<protein>
    <recommendedName>
        <fullName evidence="4">GDSL esterase/lipase</fullName>
    </recommendedName>
</protein>
<feature type="signal peptide" evidence="2">
    <location>
        <begin position="1"/>
        <end position="27"/>
    </location>
</feature>
<dbReference type="EMBL" id="QGKY02001925">
    <property type="protein sequence ID" value="KAF2547704.1"/>
    <property type="molecule type" value="Genomic_DNA"/>
</dbReference>
<dbReference type="AlphaFoldDB" id="A0A8S9GSL0"/>
<dbReference type="InterPro" id="IPR008265">
    <property type="entry name" value="Lipase_GDSL_AS"/>
</dbReference>
<dbReference type="GO" id="GO:0016298">
    <property type="term" value="F:lipase activity"/>
    <property type="evidence" value="ECO:0007669"/>
    <property type="project" value="InterPro"/>
</dbReference>
<dbReference type="PANTHER" id="PTHR45966">
    <property type="entry name" value="GDSL-LIKE LIPASE/ACYLHYDROLASE"/>
    <property type="match status" value="1"/>
</dbReference>